<proteinExistence type="predicted"/>
<dbReference type="EC" id="2.7.7.23" evidence="1"/>
<evidence type="ECO:0000259" key="5">
    <source>
        <dbReference type="Pfam" id="PF12804"/>
    </source>
</evidence>
<dbReference type="GO" id="GO:0003977">
    <property type="term" value="F:UDP-N-acetylglucosamine diphosphorylase activity"/>
    <property type="evidence" value="ECO:0007669"/>
    <property type="project" value="UniProtKB-EC"/>
</dbReference>
<evidence type="ECO:0000256" key="1">
    <source>
        <dbReference type="ARBA" id="ARBA00012457"/>
    </source>
</evidence>
<dbReference type="InterPro" id="IPR025877">
    <property type="entry name" value="MobA-like_NTP_Trfase"/>
</dbReference>
<name>A0A382JXW6_9ZZZZ</name>
<comment type="catalytic activity">
    <reaction evidence="4">
        <text>N-acetyl-alpha-D-glucosamine 1-phosphate + UTP + H(+) = UDP-N-acetyl-alpha-D-glucosamine + diphosphate</text>
        <dbReference type="Rhea" id="RHEA:13509"/>
        <dbReference type="ChEBI" id="CHEBI:15378"/>
        <dbReference type="ChEBI" id="CHEBI:33019"/>
        <dbReference type="ChEBI" id="CHEBI:46398"/>
        <dbReference type="ChEBI" id="CHEBI:57705"/>
        <dbReference type="ChEBI" id="CHEBI:57776"/>
        <dbReference type="EC" id="2.7.7.23"/>
    </reaction>
</comment>
<feature type="non-terminal residue" evidence="6">
    <location>
        <position position="111"/>
    </location>
</feature>
<dbReference type="SUPFAM" id="SSF53448">
    <property type="entry name" value="Nucleotide-diphospho-sugar transferases"/>
    <property type="match status" value="1"/>
</dbReference>
<dbReference type="InterPro" id="IPR029044">
    <property type="entry name" value="Nucleotide-diphossugar_trans"/>
</dbReference>
<accession>A0A382JXW6</accession>
<sequence length="111" mass="12056">MIEAIILAAGQGTRMKSNKAKVLHQLAGKYLLQHVVDATKPLVSAINVVVGYDSDAVTKSISIDHINWVFQKDQLGTGHAVKQAIPCVQDQSIYLILYGDVPLIKTSTLKT</sequence>
<evidence type="ECO:0000256" key="4">
    <source>
        <dbReference type="ARBA" id="ARBA00048493"/>
    </source>
</evidence>
<dbReference type="Pfam" id="PF12804">
    <property type="entry name" value="NTP_transf_3"/>
    <property type="match status" value="1"/>
</dbReference>
<evidence type="ECO:0000256" key="3">
    <source>
        <dbReference type="ARBA" id="ARBA00022695"/>
    </source>
</evidence>
<keyword evidence="2" id="KW-0808">Transferase</keyword>
<evidence type="ECO:0000313" key="6">
    <source>
        <dbReference type="EMBL" id="SVC15371.1"/>
    </source>
</evidence>
<feature type="domain" description="MobA-like NTP transferase" evidence="5">
    <location>
        <begin position="4"/>
        <end position="110"/>
    </location>
</feature>
<gene>
    <name evidence="6" type="ORF">METZ01_LOCUS268225</name>
</gene>
<keyword evidence="3" id="KW-0548">Nucleotidyltransferase</keyword>
<dbReference type="AlphaFoldDB" id="A0A382JXW6"/>
<organism evidence="6">
    <name type="scientific">marine metagenome</name>
    <dbReference type="NCBI Taxonomy" id="408172"/>
    <lineage>
        <taxon>unclassified sequences</taxon>
        <taxon>metagenomes</taxon>
        <taxon>ecological metagenomes</taxon>
    </lineage>
</organism>
<dbReference type="PANTHER" id="PTHR43584">
    <property type="entry name" value="NUCLEOTIDYL TRANSFERASE"/>
    <property type="match status" value="1"/>
</dbReference>
<dbReference type="Gene3D" id="3.90.550.10">
    <property type="entry name" value="Spore Coat Polysaccharide Biosynthesis Protein SpsA, Chain A"/>
    <property type="match status" value="1"/>
</dbReference>
<evidence type="ECO:0000256" key="2">
    <source>
        <dbReference type="ARBA" id="ARBA00022679"/>
    </source>
</evidence>
<dbReference type="InterPro" id="IPR050065">
    <property type="entry name" value="GlmU-like"/>
</dbReference>
<reference evidence="6" key="1">
    <citation type="submission" date="2018-05" db="EMBL/GenBank/DDBJ databases">
        <authorList>
            <person name="Lanie J.A."/>
            <person name="Ng W.-L."/>
            <person name="Kazmierczak K.M."/>
            <person name="Andrzejewski T.M."/>
            <person name="Davidsen T.M."/>
            <person name="Wayne K.J."/>
            <person name="Tettelin H."/>
            <person name="Glass J.I."/>
            <person name="Rusch D."/>
            <person name="Podicherti R."/>
            <person name="Tsui H.-C.T."/>
            <person name="Winkler M.E."/>
        </authorList>
    </citation>
    <scope>NUCLEOTIDE SEQUENCE</scope>
</reference>
<dbReference type="PANTHER" id="PTHR43584:SF3">
    <property type="entry name" value="BIFUNCTIONAL PROTEIN GLMU"/>
    <property type="match status" value="1"/>
</dbReference>
<dbReference type="EMBL" id="UINC01076319">
    <property type="protein sequence ID" value="SVC15371.1"/>
    <property type="molecule type" value="Genomic_DNA"/>
</dbReference>
<protein>
    <recommendedName>
        <fullName evidence="1">UDP-N-acetylglucosamine diphosphorylase</fullName>
        <ecNumber evidence="1">2.7.7.23</ecNumber>
    </recommendedName>
</protein>